<keyword evidence="7" id="KW-1185">Reference proteome</keyword>
<evidence type="ECO:0000256" key="1">
    <source>
        <dbReference type="ARBA" id="ARBA00022729"/>
    </source>
</evidence>
<dbReference type="Gene3D" id="3.60.10.10">
    <property type="entry name" value="Endonuclease/exonuclease/phosphatase"/>
    <property type="match status" value="1"/>
</dbReference>
<dbReference type="PANTHER" id="PTHR42834:SF1">
    <property type="entry name" value="ENDONUCLEASE_EXONUCLEASE_PHOSPHATASE FAMILY PROTEIN (AFU_ORTHOLOGUE AFUA_3G09210)"/>
    <property type="match status" value="1"/>
</dbReference>
<dbReference type="Pfam" id="PF03160">
    <property type="entry name" value="Calx-beta"/>
    <property type="match status" value="1"/>
</dbReference>
<proteinExistence type="predicted"/>
<dbReference type="Proteomes" id="UP000829194">
    <property type="component" value="Chromosome"/>
</dbReference>
<dbReference type="InterPro" id="IPR013783">
    <property type="entry name" value="Ig-like_fold"/>
</dbReference>
<evidence type="ECO:0000259" key="5">
    <source>
        <dbReference type="PROSITE" id="PS51841"/>
    </source>
</evidence>
<name>A0ABY3XDD4_9GAMM</name>
<dbReference type="EMBL" id="CP093547">
    <property type="protein sequence ID" value="UNP28686.1"/>
    <property type="molecule type" value="Genomic_DNA"/>
</dbReference>
<protein>
    <submittedName>
        <fullName evidence="6">Lamin tail domain-containing protein</fullName>
    </submittedName>
</protein>
<dbReference type="Pfam" id="PF00932">
    <property type="entry name" value="LTD"/>
    <property type="match status" value="1"/>
</dbReference>
<dbReference type="InterPro" id="IPR036691">
    <property type="entry name" value="Endo/exonu/phosph_ase_sf"/>
</dbReference>
<evidence type="ECO:0000256" key="3">
    <source>
        <dbReference type="ARBA" id="ARBA00022837"/>
    </source>
</evidence>
<reference evidence="6 7" key="1">
    <citation type="submission" date="2022-03" db="EMBL/GenBank/DDBJ databases">
        <title>Complete genome sequence of Lysobacter capsici VKM B-2533 and Lysobacter gummosus 10.1.1, promising sources of lytic agents.</title>
        <authorList>
            <person name="Tarlachkov S.V."/>
            <person name="Kudryakova I.V."/>
            <person name="Afoshin A.S."/>
            <person name="Leontyevskaya E.A."/>
            <person name="Leontyevskaya N.V."/>
        </authorList>
    </citation>
    <scope>NUCLEOTIDE SEQUENCE [LARGE SCALE GENOMIC DNA]</scope>
    <source>
        <strain evidence="6 7">10.1.1</strain>
    </source>
</reference>
<dbReference type="RefSeq" id="WP_148649018.1">
    <property type="nucleotide sequence ID" value="NZ_CP011131.1"/>
</dbReference>
<dbReference type="Gene3D" id="2.60.40.2030">
    <property type="match status" value="1"/>
</dbReference>
<evidence type="ECO:0000313" key="6">
    <source>
        <dbReference type="EMBL" id="UNP28686.1"/>
    </source>
</evidence>
<feature type="domain" description="LTD" evidence="5">
    <location>
        <begin position="52"/>
        <end position="181"/>
    </location>
</feature>
<sequence>MPAARDRHPNIAIFETYIMQNRSPNGRSGGQKGSYMNKSGGRLLAAALAFAAAGSAQAEVVISQVYSGGGSAGASFKSDFIELHNNGDTAVDLSGWSVQYNIAASNFAWQRTALSGSIAPGGYYLIKQGDGSADTPALPAPDAIGTIQMQTSGGKVLLVNHNSALTGACPSPRIDALGISTTATCSETKPLATTLGVTTAAARKDGGCNDTGDNSLDFEVAAPAPRNSASAPRLCSGGLPSLTVQDVAVDEGNTGQTAATVTVRLDRPASAGGVSFQYVTRDGTATAGLDYLAQTAGSATIAAGQSEVSVIVPVLGDTTPEPNETAFVDLSNIVGASGADISGQIMIRNDDVTITAIGAVQGSGDVSPLNGRLVTIEGIVTGRKDDGFFVQTPDGADDQNPATSEGIFVFVGFAPPAAAATGNLVRVTGTVVEFVPTADLNQAPRTQIGGSPSIVFLTDQTTLPAPVYDNAALATGNLERYEGMRIYVSGLTVMGPGKGALNETAAATTTNGVFYGTTDSPRPFREEGYRAGDPPPPGGDNPQWDFNPELIAVDSDALGYSQLDLGYGTHVLQFKGILDYSARRYTVLMDPDTMADFQRPFLEDQPIAVAASQTDTADGPGVTVAMYPSLRLFDAANDPVIAEPVMIPAAFDRRVAKASLGVRDYLKLPDILGLTDIENLATLQTLAARINSDAVAAGQPDPRYVAHLLEGNDALGLDPGYLVKTADVLPGKPRVEVVSIAQLGKDTVWVDRTGNTAVLNDRPPLVLNAVVHYADGRDFPLSAVLVNQQSADGIVPNDLNGKNLRLKRQRQAEFLAGYLNQRQINEPATRLIVLGDFNSPQFNDAYADVVNVVTGTPSLDETTAVPGDGADLVEPNLINLADIVPATERYTSVAEGNAQSLDHVLVNETTVAATTSIELSRARINADFPETHRNQPDSALRLSDRDPTVVYLLPPPRADLGVTAIASSGFIPTNENYHFTVTVTNHGPSRARSIGVGFALDTESPAFLEPVTATGANWSCDQSQIANGKTTVACSTAIMSANEVAKFDVTGPAAWVQDFINKGIKLAVSVDAQSEDVQLGNNSAQAWVGHAEEVPGPGPCCESVDM</sequence>
<dbReference type="InterPro" id="IPR036415">
    <property type="entry name" value="Lamin_tail_dom_sf"/>
</dbReference>
<dbReference type="InterPro" id="IPR003644">
    <property type="entry name" value="Calx_beta"/>
</dbReference>
<dbReference type="PANTHER" id="PTHR42834">
    <property type="entry name" value="ENDONUCLEASE/EXONUCLEASE/PHOSPHATASE FAMILY PROTEIN (AFU_ORTHOLOGUE AFUA_3G09210)"/>
    <property type="match status" value="1"/>
</dbReference>
<dbReference type="InterPro" id="IPR038081">
    <property type="entry name" value="CalX-like_sf"/>
</dbReference>
<dbReference type="InterPro" id="IPR001322">
    <property type="entry name" value="Lamin_tail_dom"/>
</dbReference>
<feature type="region of interest" description="Disordered" evidence="4">
    <location>
        <begin position="512"/>
        <end position="542"/>
    </location>
</feature>
<organism evidence="6 7">
    <name type="scientific">Lysobacter gummosus</name>
    <dbReference type="NCBI Taxonomy" id="262324"/>
    <lineage>
        <taxon>Bacteria</taxon>
        <taxon>Pseudomonadati</taxon>
        <taxon>Pseudomonadota</taxon>
        <taxon>Gammaproteobacteria</taxon>
        <taxon>Lysobacterales</taxon>
        <taxon>Lysobacteraceae</taxon>
        <taxon>Lysobacter</taxon>
    </lineage>
</organism>
<keyword evidence="3" id="KW-0106">Calcium</keyword>
<dbReference type="SUPFAM" id="SSF141072">
    <property type="entry name" value="CalX-like"/>
    <property type="match status" value="1"/>
</dbReference>
<evidence type="ECO:0000256" key="2">
    <source>
        <dbReference type="ARBA" id="ARBA00022737"/>
    </source>
</evidence>
<dbReference type="SUPFAM" id="SSF56219">
    <property type="entry name" value="DNase I-like"/>
    <property type="match status" value="1"/>
</dbReference>
<dbReference type="InterPro" id="IPR001434">
    <property type="entry name" value="OmcB-like_DUF11"/>
</dbReference>
<keyword evidence="2" id="KW-0677">Repeat</keyword>
<evidence type="ECO:0000256" key="4">
    <source>
        <dbReference type="SAM" id="MobiDB-lite"/>
    </source>
</evidence>
<evidence type="ECO:0000313" key="7">
    <source>
        <dbReference type="Proteomes" id="UP000829194"/>
    </source>
</evidence>
<keyword evidence="1" id="KW-0732">Signal</keyword>
<dbReference type="Gene3D" id="2.60.40.1260">
    <property type="entry name" value="Lamin Tail domain"/>
    <property type="match status" value="1"/>
</dbReference>
<dbReference type="SUPFAM" id="SSF74853">
    <property type="entry name" value="Lamin A/C globular tail domain"/>
    <property type="match status" value="1"/>
</dbReference>
<dbReference type="Pfam" id="PF01345">
    <property type="entry name" value="DUF11"/>
    <property type="match status" value="1"/>
</dbReference>
<accession>A0ABY3XDD4</accession>
<dbReference type="CDD" id="cd04486">
    <property type="entry name" value="YhcR_OBF_like"/>
    <property type="match status" value="1"/>
</dbReference>
<dbReference type="Gene3D" id="2.60.40.10">
    <property type="entry name" value="Immunoglobulins"/>
    <property type="match status" value="1"/>
</dbReference>
<gene>
    <name evidence="6" type="ORF">MOV92_19715</name>
</gene>
<dbReference type="PROSITE" id="PS51841">
    <property type="entry name" value="LTD"/>
    <property type="match status" value="1"/>
</dbReference>